<gene>
    <name evidence="4" type="ORF">BGZ65_004991</name>
</gene>
<accession>A0A9P6M1X7</accession>
<dbReference type="InterPro" id="IPR036533">
    <property type="entry name" value="BAG_dom_sf"/>
</dbReference>
<keyword evidence="3" id="KW-0812">Transmembrane</keyword>
<evidence type="ECO:0000256" key="2">
    <source>
        <dbReference type="SAM" id="MobiDB-lite"/>
    </source>
</evidence>
<keyword evidence="1" id="KW-0175">Coiled coil</keyword>
<protein>
    <recommendedName>
        <fullName evidence="6">BAG domain-containing protein</fullName>
    </recommendedName>
</protein>
<evidence type="ECO:0008006" key="6">
    <source>
        <dbReference type="Google" id="ProtNLM"/>
    </source>
</evidence>
<evidence type="ECO:0000256" key="1">
    <source>
        <dbReference type="SAM" id="Coils"/>
    </source>
</evidence>
<name>A0A9P6M1X7_9FUNG</name>
<proteinExistence type="predicted"/>
<feature type="coiled-coil region" evidence="1">
    <location>
        <begin position="185"/>
        <end position="247"/>
    </location>
</feature>
<dbReference type="Gene3D" id="1.20.58.120">
    <property type="entry name" value="BAG domain"/>
    <property type="match status" value="1"/>
</dbReference>
<evidence type="ECO:0000313" key="4">
    <source>
        <dbReference type="EMBL" id="KAF9963241.1"/>
    </source>
</evidence>
<comment type="caution">
    <text evidence="4">The sequence shown here is derived from an EMBL/GenBank/DDBJ whole genome shotgun (WGS) entry which is preliminary data.</text>
</comment>
<feature type="region of interest" description="Disordered" evidence="2">
    <location>
        <begin position="395"/>
        <end position="419"/>
    </location>
</feature>
<dbReference type="Proteomes" id="UP000749646">
    <property type="component" value="Unassembled WGS sequence"/>
</dbReference>
<keyword evidence="3" id="KW-1133">Transmembrane helix</keyword>
<dbReference type="AlphaFoldDB" id="A0A9P6M1X7"/>
<feature type="compositionally biased region" description="Low complexity" evidence="2">
    <location>
        <begin position="306"/>
        <end position="324"/>
    </location>
</feature>
<dbReference type="GO" id="GO:0051087">
    <property type="term" value="F:protein-folding chaperone binding"/>
    <property type="evidence" value="ECO:0007669"/>
    <property type="project" value="InterPro"/>
</dbReference>
<feature type="region of interest" description="Disordered" evidence="2">
    <location>
        <begin position="304"/>
        <end position="335"/>
    </location>
</feature>
<reference evidence="4" key="1">
    <citation type="journal article" date="2020" name="Fungal Divers.">
        <title>Resolving the Mortierellaceae phylogeny through synthesis of multi-gene phylogenetics and phylogenomics.</title>
        <authorList>
            <person name="Vandepol N."/>
            <person name="Liber J."/>
            <person name="Desiro A."/>
            <person name="Na H."/>
            <person name="Kennedy M."/>
            <person name="Barry K."/>
            <person name="Grigoriev I.V."/>
            <person name="Miller A.N."/>
            <person name="O'Donnell K."/>
            <person name="Stajich J.E."/>
            <person name="Bonito G."/>
        </authorList>
    </citation>
    <scope>NUCLEOTIDE SEQUENCE</scope>
    <source>
        <strain evidence="4">MES-2147</strain>
    </source>
</reference>
<keyword evidence="3" id="KW-0472">Membrane</keyword>
<sequence length="464" mass="51650">MITDSTKKTLIISVSAIVGLTTISALAYFLIQDDRRAKHFRKIRSLQKHLNHKLHKIETSVQELVEGDIRLVKVRTRTLRTHPIFPGDSHVQLPSLGLINEQDKIDFGEDIQETQEELILERSQSYGEDPQKVRQGYKRLDFLINSINERLLRLLESLDAISPRELTDLGDVSGEMMVAAQGPEMEAFEKIRKRKRNNIAKIQQLMVQMDKIASTFKDRLVTIETYEKEAEEKIAAEAAAARKLLNEALESVALEVHTVQDKHDQGHAAESSLVKEGLSFAEVASHHIKEQEMLVPNEVLHEDVDSGTTTTTISSSSSTSSSNSGETIVVDERERDHHLEKVQEGISFADVVSHNLDNENHNSESTGEQVLQQGTDDLERKKAETSFAADVVAHHTHTAEQKSEGEEEEASIYPGEKTEVLEPTEDLEKMKDGVSFADVVAKEPLPGTLEPEVPAAAAEVAAAH</sequence>
<keyword evidence="5" id="KW-1185">Reference proteome</keyword>
<feature type="transmembrane region" description="Helical" evidence="3">
    <location>
        <begin position="12"/>
        <end position="31"/>
    </location>
</feature>
<evidence type="ECO:0000256" key="3">
    <source>
        <dbReference type="SAM" id="Phobius"/>
    </source>
</evidence>
<dbReference type="OrthoDB" id="2433856at2759"/>
<organism evidence="4 5">
    <name type="scientific">Modicella reniformis</name>
    <dbReference type="NCBI Taxonomy" id="1440133"/>
    <lineage>
        <taxon>Eukaryota</taxon>
        <taxon>Fungi</taxon>
        <taxon>Fungi incertae sedis</taxon>
        <taxon>Mucoromycota</taxon>
        <taxon>Mortierellomycotina</taxon>
        <taxon>Mortierellomycetes</taxon>
        <taxon>Mortierellales</taxon>
        <taxon>Mortierellaceae</taxon>
        <taxon>Modicella</taxon>
    </lineage>
</organism>
<dbReference type="EMBL" id="JAAAHW010006310">
    <property type="protein sequence ID" value="KAF9963241.1"/>
    <property type="molecule type" value="Genomic_DNA"/>
</dbReference>
<dbReference type="SUPFAM" id="SSF63491">
    <property type="entry name" value="BAG domain"/>
    <property type="match status" value="1"/>
</dbReference>
<evidence type="ECO:0000313" key="5">
    <source>
        <dbReference type="Proteomes" id="UP000749646"/>
    </source>
</evidence>